<dbReference type="Proteomes" id="UP000288168">
    <property type="component" value="Unassembled WGS sequence"/>
</dbReference>
<dbReference type="EMBL" id="NKCI01000132">
    <property type="protein sequence ID" value="RSL52698.1"/>
    <property type="molecule type" value="Genomic_DNA"/>
</dbReference>
<proteinExistence type="predicted"/>
<dbReference type="AlphaFoldDB" id="A0A428PI02"/>
<protein>
    <submittedName>
        <fullName evidence="1">Uncharacterized protein</fullName>
    </submittedName>
</protein>
<gene>
    <name evidence="1" type="ORF">CEP54_010787</name>
</gene>
<sequence length="117" mass="12156">MPCAYSSISLSRFLTPAAATTISSSINPSPAPRPGTLAFMGPLTHAAQRRADHTRQATAATAAVIAIQNQRPSISPGLVPAATSGMILVAHAAQYNPTATLPVALFFLDYVQQAPSR</sequence>
<comment type="caution">
    <text evidence="1">The sequence shown here is derived from an EMBL/GenBank/DDBJ whole genome shotgun (WGS) entry which is preliminary data.</text>
</comment>
<accession>A0A428PI02</accession>
<keyword evidence="2" id="KW-1185">Reference proteome</keyword>
<evidence type="ECO:0000313" key="2">
    <source>
        <dbReference type="Proteomes" id="UP000288168"/>
    </source>
</evidence>
<reference evidence="1 2" key="1">
    <citation type="submission" date="2017-06" db="EMBL/GenBank/DDBJ databases">
        <title>Comparative genomic analysis of Ambrosia Fusariam Clade fungi.</title>
        <authorList>
            <person name="Stajich J.E."/>
            <person name="Carrillo J."/>
            <person name="Kijimoto T."/>
            <person name="Eskalen A."/>
            <person name="O'Donnell K."/>
            <person name="Kasson M."/>
        </authorList>
    </citation>
    <scope>NUCLEOTIDE SEQUENCE [LARGE SCALE GENOMIC DNA]</scope>
    <source>
        <strain evidence="1 2">NRRL62584</strain>
    </source>
</reference>
<evidence type="ECO:0000313" key="1">
    <source>
        <dbReference type="EMBL" id="RSL52698.1"/>
    </source>
</evidence>
<name>A0A428PI02_9HYPO</name>
<organism evidence="1 2">
    <name type="scientific">Fusarium duplospermum</name>
    <dbReference type="NCBI Taxonomy" id="1325734"/>
    <lineage>
        <taxon>Eukaryota</taxon>
        <taxon>Fungi</taxon>
        <taxon>Dikarya</taxon>
        <taxon>Ascomycota</taxon>
        <taxon>Pezizomycotina</taxon>
        <taxon>Sordariomycetes</taxon>
        <taxon>Hypocreomycetidae</taxon>
        <taxon>Hypocreales</taxon>
        <taxon>Nectriaceae</taxon>
        <taxon>Fusarium</taxon>
        <taxon>Fusarium solani species complex</taxon>
    </lineage>
</organism>